<protein>
    <submittedName>
        <fullName evidence="3">ATP-binding protein</fullName>
    </submittedName>
</protein>
<organism evidence="3 4">
    <name type="scientific">Kineococcus mangrovi</name>
    <dbReference type="NCBI Taxonomy" id="1660183"/>
    <lineage>
        <taxon>Bacteria</taxon>
        <taxon>Bacillati</taxon>
        <taxon>Actinomycetota</taxon>
        <taxon>Actinomycetes</taxon>
        <taxon>Kineosporiales</taxon>
        <taxon>Kineosporiaceae</taxon>
        <taxon>Kineococcus</taxon>
    </lineage>
</organism>
<dbReference type="EMBL" id="JBGGTQ010000011">
    <property type="protein sequence ID" value="MEZ0494391.1"/>
    <property type="molecule type" value="Genomic_DNA"/>
</dbReference>
<keyword evidence="4" id="KW-1185">Reference proteome</keyword>
<feature type="region of interest" description="Disordered" evidence="1">
    <location>
        <begin position="1"/>
        <end position="20"/>
    </location>
</feature>
<accession>A0ABV4I779</accession>
<comment type="caution">
    <text evidence="3">The sequence shown here is derived from an EMBL/GenBank/DDBJ whole genome shotgun (WGS) entry which is preliminary data.</text>
</comment>
<keyword evidence="3" id="KW-0547">Nucleotide-binding</keyword>
<dbReference type="PANTHER" id="PTHR34301:SF8">
    <property type="entry name" value="ATPASE DOMAIN-CONTAINING PROTEIN"/>
    <property type="match status" value="1"/>
</dbReference>
<gene>
    <name evidence="3" type="ORF">AB2L28_19310</name>
</gene>
<dbReference type="Proteomes" id="UP001566476">
    <property type="component" value="Unassembled WGS sequence"/>
</dbReference>
<evidence type="ECO:0000313" key="4">
    <source>
        <dbReference type="Proteomes" id="UP001566476"/>
    </source>
</evidence>
<feature type="domain" description="Orc1-like AAA ATPase" evidence="2">
    <location>
        <begin position="19"/>
        <end position="197"/>
    </location>
</feature>
<evidence type="ECO:0000259" key="2">
    <source>
        <dbReference type="Pfam" id="PF13191"/>
    </source>
</evidence>
<reference evidence="3 4" key="1">
    <citation type="submission" date="2024-07" db="EMBL/GenBank/DDBJ databases">
        <authorList>
            <person name="Thanompreechachai J."/>
            <person name="Duangmal K."/>
        </authorList>
    </citation>
    <scope>NUCLEOTIDE SEQUENCE [LARGE SCALE GENOMIC DNA]</scope>
    <source>
        <strain evidence="3 4">TBRC 1896</strain>
    </source>
</reference>
<dbReference type="RefSeq" id="WP_370720624.1">
    <property type="nucleotide sequence ID" value="NZ_JBGGTQ010000011.1"/>
</dbReference>
<evidence type="ECO:0000313" key="3">
    <source>
        <dbReference type="EMBL" id="MEZ0494391.1"/>
    </source>
</evidence>
<dbReference type="SUPFAM" id="SSF52540">
    <property type="entry name" value="P-loop containing nucleoside triphosphate hydrolases"/>
    <property type="match status" value="1"/>
</dbReference>
<dbReference type="InterPro" id="IPR041664">
    <property type="entry name" value="AAA_16"/>
</dbReference>
<keyword evidence="3" id="KW-0067">ATP-binding</keyword>
<name>A0ABV4I779_9ACTN</name>
<dbReference type="PANTHER" id="PTHR34301">
    <property type="entry name" value="DNA-BINDING PROTEIN-RELATED"/>
    <property type="match status" value="1"/>
</dbReference>
<dbReference type="GO" id="GO:0005524">
    <property type="term" value="F:ATP binding"/>
    <property type="evidence" value="ECO:0007669"/>
    <property type="project" value="UniProtKB-KW"/>
</dbReference>
<proteinExistence type="predicted"/>
<evidence type="ECO:0000256" key="1">
    <source>
        <dbReference type="SAM" id="MobiDB-lite"/>
    </source>
</evidence>
<dbReference type="Gene3D" id="3.40.50.300">
    <property type="entry name" value="P-loop containing nucleotide triphosphate hydrolases"/>
    <property type="match status" value="1"/>
</dbReference>
<dbReference type="Pfam" id="PF13191">
    <property type="entry name" value="AAA_16"/>
    <property type="match status" value="1"/>
</dbReference>
<sequence length="394" mass="42865">MDQRFNPYTPGAGKRPPALVGRDSELTAGQVVVDRTARGRSATAPIFHGLRGVGKTVLLKALHAQAESAGWLTVEIEGKQEAAEQHRTKQRLARGLVAAARRTAGRRSSLSESWRRALETLSSFSVAAGASGVELSLDVDPSRGRGDTGDPELDLEELVHDVVPALRESGTGFGVFVDEIQDLDPATLSALISVQHRAAQNDWPFHLYGAGLPNVPARLAEVRSYAERFHFVQVGALSTTDARAAFADPAAEEGVRYERAALDRLVEVSGGYPYFVQVFGDQAWRLATGPDVINLRDAEVAIAEATAVLDDSLFHSRWNRATPAQKTLMRAMAEDAGRSQIADLVTRLGKRKPSDLSVTRDGLIKKGLIYAPDRGLLQFTVPHMDEYIRRQPES</sequence>
<dbReference type="InterPro" id="IPR027417">
    <property type="entry name" value="P-loop_NTPase"/>
</dbReference>